<evidence type="ECO:0000313" key="3">
    <source>
        <dbReference type="Proteomes" id="UP001589810"/>
    </source>
</evidence>
<dbReference type="EMBL" id="JBHLUD010000009">
    <property type="protein sequence ID" value="MFC0545619.1"/>
    <property type="molecule type" value="Genomic_DNA"/>
</dbReference>
<dbReference type="SUPFAM" id="SSF103473">
    <property type="entry name" value="MFS general substrate transporter"/>
    <property type="match status" value="1"/>
</dbReference>
<evidence type="ECO:0000256" key="1">
    <source>
        <dbReference type="SAM" id="Phobius"/>
    </source>
</evidence>
<feature type="transmembrane region" description="Helical" evidence="1">
    <location>
        <begin position="20"/>
        <end position="43"/>
    </location>
</feature>
<dbReference type="RefSeq" id="WP_273944119.1">
    <property type="nucleotide sequence ID" value="NZ_CP097263.1"/>
</dbReference>
<sequence>MADPIGPVAVHPGAPVAVAALSAGLLASGFGLGVQGVCIGMVFARTVPRELQSRTRGVYQTVSFGMRPIGALAGGFGAAAIGERPVLLGAAVLGGLASLWLLRSSLLRANPG</sequence>
<feature type="transmembrane region" description="Helical" evidence="1">
    <location>
        <begin position="87"/>
        <end position="106"/>
    </location>
</feature>
<name>A0ABV6MZ75_9PSEU</name>
<dbReference type="InterPro" id="IPR036259">
    <property type="entry name" value="MFS_trans_sf"/>
</dbReference>
<dbReference type="Gene3D" id="1.20.1250.20">
    <property type="entry name" value="MFS general substrate transporter like domains"/>
    <property type="match status" value="1"/>
</dbReference>
<comment type="caution">
    <text evidence="2">The sequence shown here is derived from an EMBL/GenBank/DDBJ whole genome shotgun (WGS) entry which is preliminary data.</text>
</comment>
<organism evidence="2 3">
    <name type="scientific">Kutzneria chonburiensis</name>
    <dbReference type="NCBI Taxonomy" id="1483604"/>
    <lineage>
        <taxon>Bacteria</taxon>
        <taxon>Bacillati</taxon>
        <taxon>Actinomycetota</taxon>
        <taxon>Actinomycetes</taxon>
        <taxon>Pseudonocardiales</taxon>
        <taxon>Pseudonocardiaceae</taxon>
        <taxon>Kutzneria</taxon>
    </lineage>
</organism>
<keyword evidence="1" id="KW-0812">Transmembrane</keyword>
<evidence type="ECO:0008006" key="4">
    <source>
        <dbReference type="Google" id="ProtNLM"/>
    </source>
</evidence>
<proteinExistence type="predicted"/>
<evidence type="ECO:0000313" key="2">
    <source>
        <dbReference type="EMBL" id="MFC0545619.1"/>
    </source>
</evidence>
<keyword evidence="1" id="KW-1133">Transmembrane helix</keyword>
<gene>
    <name evidence="2" type="ORF">ACFFH7_29180</name>
</gene>
<keyword evidence="1" id="KW-0472">Membrane</keyword>
<accession>A0ABV6MZ75</accession>
<feature type="transmembrane region" description="Helical" evidence="1">
    <location>
        <begin position="64"/>
        <end position="81"/>
    </location>
</feature>
<dbReference type="Proteomes" id="UP001589810">
    <property type="component" value="Unassembled WGS sequence"/>
</dbReference>
<protein>
    <recommendedName>
        <fullName evidence="4">MFS transporter</fullName>
    </recommendedName>
</protein>
<reference evidence="2 3" key="1">
    <citation type="submission" date="2024-09" db="EMBL/GenBank/DDBJ databases">
        <authorList>
            <person name="Sun Q."/>
            <person name="Mori K."/>
        </authorList>
    </citation>
    <scope>NUCLEOTIDE SEQUENCE [LARGE SCALE GENOMIC DNA]</scope>
    <source>
        <strain evidence="2 3">TBRC 1432</strain>
    </source>
</reference>
<keyword evidence="3" id="KW-1185">Reference proteome</keyword>